<evidence type="ECO:0000256" key="5">
    <source>
        <dbReference type="ARBA" id="ARBA00022516"/>
    </source>
</evidence>
<dbReference type="CDD" id="cd11040">
    <property type="entry name" value="CYP7_CYP8-like"/>
    <property type="match status" value="1"/>
</dbReference>
<feature type="binding site" description="axial binding residue" evidence="10">
    <location>
        <position position="488"/>
    </location>
    <ligand>
        <name>heme</name>
        <dbReference type="ChEBI" id="CHEBI:30413"/>
    </ligand>
    <ligandPart>
        <name>Fe</name>
        <dbReference type="ChEBI" id="CHEBI:18248"/>
    </ligandPart>
</feature>
<evidence type="ECO:0000256" key="3">
    <source>
        <dbReference type="ARBA" id="ARBA00004792"/>
    </source>
</evidence>
<dbReference type="SMR" id="Q1K5L4"/>
<dbReference type="Gene3D" id="1.10.630.10">
    <property type="entry name" value="Cytochrome P450"/>
    <property type="match status" value="1"/>
</dbReference>
<evidence type="ECO:0000313" key="11">
    <source>
        <dbReference type="EMBL" id="EAA27878.1"/>
    </source>
</evidence>
<gene>
    <name evidence="11" type="ORF">NCU05128</name>
</gene>
<dbReference type="PANTHER" id="PTHR24306">
    <property type="match status" value="1"/>
</dbReference>
<keyword evidence="7 10" id="KW-0408">Iron</keyword>
<comment type="subcellular location">
    <subcellularLocation>
        <location evidence="2">Endoplasmic reticulum membrane</location>
        <topology evidence="2">Single-pass membrane protein</topology>
    </subcellularLocation>
</comment>
<evidence type="ECO:0000313" key="12">
    <source>
        <dbReference type="Proteomes" id="UP000001805"/>
    </source>
</evidence>
<keyword evidence="5" id="KW-0444">Lipid biosynthesis</keyword>
<dbReference type="SUPFAM" id="SSF48264">
    <property type="entry name" value="Cytochrome P450"/>
    <property type="match status" value="1"/>
</dbReference>
<dbReference type="PaxDb" id="5141-EFNCRP00000001555"/>
<dbReference type="GO" id="GO:0004497">
    <property type="term" value="F:monooxygenase activity"/>
    <property type="evidence" value="ECO:0007669"/>
    <property type="project" value="UniProtKB-KW"/>
</dbReference>
<protein>
    <recommendedName>
        <fullName evidence="13">Cytochrome P450</fullName>
    </recommendedName>
</protein>
<reference evidence="11 12" key="1">
    <citation type="journal article" date="2003" name="Nature">
        <title>The genome sequence of the filamentous fungus Neurospora crassa.</title>
        <authorList>
            <person name="Galagan J.E."/>
            <person name="Calvo S.E."/>
            <person name="Borkovich K.A."/>
            <person name="Selker E.U."/>
            <person name="Read N.D."/>
            <person name="Jaffe D."/>
            <person name="FitzHugh W."/>
            <person name="Ma L.J."/>
            <person name="Smirnov S."/>
            <person name="Purcell S."/>
            <person name="Rehman B."/>
            <person name="Elkins T."/>
            <person name="Engels R."/>
            <person name="Wang S."/>
            <person name="Nielsen C.B."/>
            <person name="Butler J."/>
            <person name="Endrizzi M."/>
            <person name="Qui D."/>
            <person name="Ianakiev P."/>
            <person name="Bell-Pedersen D."/>
            <person name="Nelson M.A."/>
            <person name="Werner-Washburne M."/>
            <person name="Selitrennikoff C.P."/>
            <person name="Kinsey J.A."/>
            <person name="Braun E.L."/>
            <person name="Zelter A."/>
            <person name="Schulte U."/>
            <person name="Kothe G.O."/>
            <person name="Jedd G."/>
            <person name="Mewes W."/>
            <person name="Staben C."/>
            <person name="Marcotte E."/>
            <person name="Greenberg D."/>
            <person name="Roy A."/>
            <person name="Foley K."/>
            <person name="Naylor J."/>
            <person name="Stange-Thomann N."/>
            <person name="Barrett R."/>
            <person name="Gnerre S."/>
            <person name="Kamal M."/>
            <person name="Kamvysselis M."/>
            <person name="Mauceli E."/>
            <person name="Bielke C."/>
            <person name="Rudd S."/>
            <person name="Frishman D."/>
            <person name="Krystofova S."/>
            <person name="Rasmussen C."/>
            <person name="Metzenberg R.L."/>
            <person name="Perkins D.D."/>
            <person name="Kroken S."/>
            <person name="Cogoni C."/>
            <person name="Macino G."/>
            <person name="Catcheside D."/>
            <person name="Li W."/>
            <person name="Pratt R.J."/>
            <person name="Osmani S.A."/>
            <person name="DeSouza C.P."/>
            <person name="Glass L."/>
            <person name="Orbach M.J."/>
            <person name="Berglund J.A."/>
            <person name="Voelker R."/>
            <person name="Yarden O."/>
            <person name="Plamann M."/>
            <person name="Seiler S."/>
            <person name="Dunlap J."/>
            <person name="Radford A."/>
            <person name="Aramayo R."/>
            <person name="Natvig D.O."/>
            <person name="Alex L.A."/>
            <person name="Mannhaupt G."/>
            <person name="Ebbole D.J."/>
            <person name="Freitag M."/>
            <person name="Paulsen I."/>
            <person name="Sachs M.S."/>
            <person name="Lander E.S."/>
            <person name="Nusbaum C."/>
            <person name="Birren B."/>
        </authorList>
    </citation>
    <scope>NUCLEOTIDE SEQUENCE [LARGE SCALE GENOMIC DNA]</scope>
    <source>
        <strain evidence="12">ATCC 24698 / 74-OR23-1A / CBS 708.71 / DSM 1257 / FGSC 987</strain>
    </source>
</reference>
<organism evidence="11 12">
    <name type="scientific">Neurospora crassa (strain ATCC 24698 / 74-OR23-1A / CBS 708.71 / DSM 1257 / FGSC 987)</name>
    <dbReference type="NCBI Taxonomy" id="367110"/>
    <lineage>
        <taxon>Eukaryota</taxon>
        <taxon>Fungi</taxon>
        <taxon>Dikarya</taxon>
        <taxon>Ascomycota</taxon>
        <taxon>Pezizomycotina</taxon>
        <taxon>Sordariomycetes</taxon>
        <taxon>Sordariomycetidae</taxon>
        <taxon>Sordariales</taxon>
        <taxon>Sordariaceae</taxon>
        <taxon>Neurospora</taxon>
    </lineage>
</organism>
<comment type="pathway">
    <text evidence="3">Antibiotic biosynthesis.</text>
</comment>
<dbReference type="GO" id="GO:0005506">
    <property type="term" value="F:iron ion binding"/>
    <property type="evidence" value="ECO:0007669"/>
    <property type="project" value="InterPro"/>
</dbReference>
<evidence type="ECO:0000256" key="9">
    <source>
        <dbReference type="ARBA" id="ARBA00023194"/>
    </source>
</evidence>
<dbReference type="OrthoDB" id="3366823at2759"/>
<dbReference type="GO" id="GO:0020037">
    <property type="term" value="F:heme binding"/>
    <property type="evidence" value="ECO:0007669"/>
    <property type="project" value="InterPro"/>
</dbReference>
<dbReference type="InterPro" id="IPR002403">
    <property type="entry name" value="Cyt_P450_E_grp-IV"/>
</dbReference>
<keyword evidence="8" id="KW-0560">Oxidoreductase</keyword>
<dbReference type="RefSeq" id="XP_957114.1">
    <property type="nucleotide sequence ID" value="XM_952021.2"/>
</dbReference>
<dbReference type="InParanoid" id="Q1K5L4"/>
<dbReference type="InterPro" id="IPR001128">
    <property type="entry name" value="Cyt_P450"/>
</dbReference>
<dbReference type="EMBL" id="CM002241">
    <property type="protein sequence ID" value="EAA27878.1"/>
    <property type="molecule type" value="Genomic_DNA"/>
</dbReference>
<keyword evidence="5" id="KW-0443">Lipid metabolism</keyword>
<dbReference type="KEGG" id="ncr:NCU05128"/>
<dbReference type="HOGENOM" id="CLU_018012_0_1_1"/>
<keyword evidence="6 10" id="KW-0479">Metal-binding</keyword>
<comment type="cofactor">
    <cofactor evidence="1 10">
        <name>heme</name>
        <dbReference type="ChEBI" id="CHEBI:30413"/>
    </cofactor>
</comment>
<evidence type="ECO:0000256" key="2">
    <source>
        <dbReference type="ARBA" id="ARBA00004389"/>
    </source>
</evidence>
<dbReference type="Proteomes" id="UP000001805">
    <property type="component" value="Chromosome 5, Linkage Group VI"/>
</dbReference>
<dbReference type="Pfam" id="PF00067">
    <property type="entry name" value="p450"/>
    <property type="match status" value="1"/>
</dbReference>
<dbReference type="GO" id="GO:0016705">
    <property type="term" value="F:oxidoreductase activity, acting on paired donors, with incorporation or reduction of molecular oxygen"/>
    <property type="evidence" value="ECO:0007669"/>
    <property type="project" value="InterPro"/>
</dbReference>
<name>Q1K5L4_NEUCR</name>
<evidence type="ECO:0000256" key="4">
    <source>
        <dbReference type="ARBA" id="ARBA00010617"/>
    </source>
</evidence>
<dbReference type="PANTHER" id="PTHR24306:SF8">
    <property type="entry name" value="P450, PUTATIVE (EUROFUNG)-RELATED"/>
    <property type="match status" value="1"/>
</dbReference>
<evidence type="ECO:0000256" key="8">
    <source>
        <dbReference type="ARBA" id="ARBA00023033"/>
    </source>
</evidence>
<evidence type="ECO:0000256" key="10">
    <source>
        <dbReference type="PIRSR" id="PIRSR602403-1"/>
    </source>
</evidence>
<evidence type="ECO:0008006" key="13">
    <source>
        <dbReference type="Google" id="ProtNLM"/>
    </source>
</evidence>
<dbReference type="AlphaFoldDB" id="Q1K5L4"/>
<comment type="similarity">
    <text evidence="4">Belongs to the cytochrome P450 family.</text>
</comment>
<dbReference type="GO" id="GO:0017000">
    <property type="term" value="P:antibiotic biosynthetic process"/>
    <property type="evidence" value="ECO:0007669"/>
    <property type="project" value="UniProtKB-KW"/>
</dbReference>
<proteinExistence type="inferred from homology"/>
<keyword evidence="9" id="KW-0045">Antibiotic biosynthesis</keyword>
<evidence type="ECO:0000256" key="1">
    <source>
        <dbReference type="ARBA" id="ARBA00001971"/>
    </source>
</evidence>
<sequence>MTVENSIVQHALTVYHDLSTATKATLAISIAFILYRLLFRHESTRRKELPAWGPIEMGLVMYLLDGARNGIVYRVYSAIRRYGGSFYGISSANQTLIGYEDVDRLFSSQMNHALSIEWHGYGLFLRFFGFPDTPTLKKKVESTFKPWHSPIERVFNNDAGATAAFERGNLPKIVSEFVSFSQEKEKMKRWELRADIKVIKQGEAVEANLSALIMDFGACFTIPPIFGHDLLDRNPHLIEDIWKFDHVVPLLFINMPTWAPFKVMKEGIEARKRLLAGVEAFSRRVTQFQRGEKVDDGADISDVSDVVLERNTALERNEWSYQERAASELLVLFASNTNTQPVLFWLILYIYSTPGLVNTLRQEVAPFITLSDSHHDKKGITAINTSGLSRECQLLKSIILETLRLAFGAVSTRFVKRPITVQDGNHNHKLYPGTFLSVPHSFFQRDPSLYPDPHKFVPDRFLETDPSSGKLVAKYGKLRPWGAGASMCRGRVFAEKELMAIGAALVTLWDISPVGGGEWTVPEMVGGPGPVKPKEEVRVVIKRRVFGGVSSSE</sequence>
<dbReference type="VEuPathDB" id="FungiDB:NCU05128"/>
<dbReference type="InterPro" id="IPR036396">
    <property type="entry name" value="Cyt_P450_sf"/>
</dbReference>
<dbReference type="GO" id="GO:0005789">
    <property type="term" value="C:endoplasmic reticulum membrane"/>
    <property type="evidence" value="ECO:0007669"/>
    <property type="project" value="UniProtKB-SubCell"/>
</dbReference>
<dbReference type="STRING" id="367110.Q1K5L4"/>
<dbReference type="PRINTS" id="PR00465">
    <property type="entry name" value="EP450IV"/>
</dbReference>
<keyword evidence="10" id="KW-0349">Heme</keyword>
<accession>Q1K5L4</accession>
<evidence type="ECO:0000256" key="7">
    <source>
        <dbReference type="ARBA" id="ARBA00023004"/>
    </source>
</evidence>
<keyword evidence="12" id="KW-1185">Reference proteome</keyword>
<keyword evidence="8" id="KW-0503">Monooxygenase</keyword>
<dbReference type="GeneID" id="3873261"/>
<evidence type="ECO:0000256" key="6">
    <source>
        <dbReference type="ARBA" id="ARBA00022723"/>
    </source>
</evidence>